<proteinExistence type="predicted"/>
<accession>A0ACC2ARN9</accession>
<protein>
    <submittedName>
        <fullName evidence="1">Uncharacterized protein</fullName>
    </submittedName>
</protein>
<keyword evidence="2" id="KW-1185">Reference proteome</keyword>
<reference evidence="2" key="1">
    <citation type="journal article" date="2024" name="Proc. Natl. Acad. Sci. U.S.A.">
        <title>Extraordinary preservation of gene collinearity over three hundred million years revealed in homosporous lycophytes.</title>
        <authorList>
            <person name="Li C."/>
            <person name="Wickell D."/>
            <person name="Kuo L.Y."/>
            <person name="Chen X."/>
            <person name="Nie B."/>
            <person name="Liao X."/>
            <person name="Peng D."/>
            <person name="Ji J."/>
            <person name="Jenkins J."/>
            <person name="Williams M."/>
            <person name="Shu S."/>
            <person name="Plott C."/>
            <person name="Barry K."/>
            <person name="Rajasekar S."/>
            <person name="Grimwood J."/>
            <person name="Han X."/>
            <person name="Sun S."/>
            <person name="Hou Z."/>
            <person name="He W."/>
            <person name="Dai G."/>
            <person name="Sun C."/>
            <person name="Schmutz J."/>
            <person name="Leebens-Mack J.H."/>
            <person name="Li F.W."/>
            <person name="Wang L."/>
        </authorList>
    </citation>
    <scope>NUCLEOTIDE SEQUENCE [LARGE SCALE GENOMIC DNA]</scope>
    <source>
        <strain evidence="2">cv. PW_Plant_1</strain>
    </source>
</reference>
<organism evidence="1 2">
    <name type="scientific">Diphasiastrum complanatum</name>
    <name type="common">Issler's clubmoss</name>
    <name type="synonym">Lycopodium complanatum</name>
    <dbReference type="NCBI Taxonomy" id="34168"/>
    <lineage>
        <taxon>Eukaryota</taxon>
        <taxon>Viridiplantae</taxon>
        <taxon>Streptophyta</taxon>
        <taxon>Embryophyta</taxon>
        <taxon>Tracheophyta</taxon>
        <taxon>Lycopodiopsida</taxon>
        <taxon>Lycopodiales</taxon>
        <taxon>Lycopodiaceae</taxon>
        <taxon>Lycopodioideae</taxon>
        <taxon>Diphasiastrum</taxon>
    </lineage>
</organism>
<dbReference type="EMBL" id="CM055111">
    <property type="protein sequence ID" value="KAJ7520219.1"/>
    <property type="molecule type" value="Genomic_DNA"/>
</dbReference>
<comment type="caution">
    <text evidence="1">The sequence shown here is derived from an EMBL/GenBank/DDBJ whole genome shotgun (WGS) entry which is preliminary data.</text>
</comment>
<name>A0ACC2ARN9_DIPCM</name>
<gene>
    <name evidence="1" type="ORF">O6H91_20G072800</name>
</gene>
<dbReference type="Proteomes" id="UP001162992">
    <property type="component" value="Chromosome 20"/>
</dbReference>
<evidence type="ECO:0000313" key="1">
    <source>
        <dbReference type="EMBL" id="KAJ7520219.1"/>
    </source>
</evidence>
<evidence type="ECO:0000313" key="2">
    <source>
        <dbReference type="Proteomes" id="UP001162992"/>
    </source>
</evidence>
<sequence>MNANRNARPSTATHPVHGVEQYPILKVKARKRPLKLQSKAPQQRKEALRKDNRTVGKTGKVENEKFGIKKLGPSKRSEVKPSKSLKIKPLTIRPKKKSHSRYRALKRKCTLLEEERYALAEELEETQAEIKELEKEKLALLDKLLIWEGLDANPFPPFQQLAYKTL</sequence>